<dbReference type="GO" id="GO:0008483">
    <property type="term" value="F:transaminase activity"/>
    <property type="evidence" value="ECO:0007669"/>
    <property type="project" value="UniProtKB-KW"/>
</dbReference>
<dbReference type="CDD" id="cd00609">
    <property type="entry name" value="AAT_like"/>
    <property type="match status" value="1"/>
</dbReference>
<dbReference type="HOGENOM" id="CLU_662043_0_0_9"/>
<sequence>MYKQIRGIGSMMKSVAAPQASAKFSEDKIFGANNRATALAEKLGADKVINGTVGSILDEDGNLVMLDVVQKAFNALTTREIIAYAPIQGYDDYLSAVIDQCFGESNPEGYVRACATFGGSGALHHVIHNYSERGDEILTSDWHWDAYGSMCTDNGRTLREFLLLDDKGAFNFRDFRAHVRDLISKQLNTVIIMNSPANNPTGFALSDGDWDNVLAFLKESVAGKDKNIILVPDVAYLDYSGEKQACRRFFKKFGNLPDNILVVIAYTLSKGFTMYGQRIGAMIGVTANKEVADEFVAINRYSSRATWSNSNGAAMKAMVRICSDPEKVNELDAERAEYFTLIKERAELFMKEADACGLTYLPYMSGFFITIPLTGAQAVADDLEKEHIFLVPLDKGIRLAVCSVSKKKIQGLAAKIKAALDKTGITQ</sequence>
<dbReference type="InterPro" id="IPR004839">
    <property type="entry name" value="Aminotransferase_I/II_large"/>
</dbReference>
<evidence type="ECO:0000313" key="8">
    <source>
        <dbReference type="EMBL" id="EHM40811.1"/>
    </source>
</evidence>
<dbReference type="InterPro" id="IPR015422">
    <property type="entry name" value="PyrdxlP-dep_Trfase_small"/>
</dbReference>
<evidence type="ECO:0000259" key="7">
    <source>
        <dbReference type="Pfam" id="PF00155"/>
    </source>
</evidence>
<dbReference type="Gene3D" id="3.90.1150.10">
    <property type="entry name" value="Aspartate Aminotransferase, domain 1"/>
    <property type="match status" value="1"/>
</dbReference>
<keyword evidence="5 8" id="KW-0808">Transferase</keyword>
<evidence type="ECO:0000256" key="4">
    <source>
        <dbReference type="ARBA" id="ARBA00022576"/>
    </source>
</evidence>
<dbReference type="Gene3D" id="3.40.640.10">
    <property type="entry name" value="Type I PLP-dependent aspartate aminotransferase-like (Major domain)"/>
    <property type="match status" value="1"/>
</dbReference>
<dbReference type="PANTHER" id="PTHR11879:SF22">
    <property type="entry name" value="ASPARTATE AMINOTRANSFERASE, MITOCHONDRIAL"/>
    <property type="match status" value="1"/>
</dbReference>
<keyword evidence="9" id="KW-1185">Reference proteome</keyword>
<evidence type="ECO:0000256" key="6">
    <source>
        <dbReference type="ARBA" id="ARBA00022898"/>
    </source>
</evidence>
<dbReference type="SUPFAM" id="SSF53383">
    <property type="entry name" value="PLP-dependent transferases"/>
    <property type="match status" value="1"/>
</dbReference>
<comment type="cofactor">
    <cofactor evidence="1">
        <name>pyridoxal 5'-phosphate</name>
        <dbReference type="ChEBI" id="CHEBI:597326"/>
    </cofactor>
</comment>
<dbReference type="InterPro" id="IPR015424">
    <property type="entry name" value="PyrdxlP-dep_Trfase"/>
</dbReference>
<evidence type="ECO:0000256" key="1">
    <source>
        <dbReference type="ARBA" id="ARBA00001933"/>
    </source>
</evidence>
<protein>
    <submittedName>
        <fullName evidence="8">Aminotransferase, class I/II</fullName>
    </submittedName>
</protein>
<evidence type="ECO:0000256" key="3">
    <source>
        <dbReference type="ARBA" id="ARBA00011738"/>
    </source>
</evidence>
<dbReference type="GO" id="GO:0042802">
    <property type="term" value="F:identical protein binding"/>
    <property type="evidence" value="ECO:0007669"/>
    <property type="project" value="TreeGrafter"/>
</dbReference>
<dbReference type="AlphaFoldDB" id="G9YHE1"/>
<dbReference type="EMBL" id="AGCJ01000041">
    <property type="protein sequence ID" value="EHM40811.1"/>
    <property type="molecule type" value="Genomic_DNA"/>
</dbReference>
<organism evidence="8 9">
    <name type="scientific">Anaeroglobus geminatus F0357</name>
    <dbReference type="NCBI Taxonomy" id="861450"/>
    <lineage>
        <taxon>Bacteria</taxon>
        <taxon>Bacillati</taxon>
        <taxon>Bacillota</taxon>
        <taxon>Negativicutes</taxon>
        <taxon>Veillonellales</taxon>
        <taxon>Veillonellaceae</taxon>
        <taxon>Anaeroglobus</taxon>
    </lineage>
</organism>
<name>G9YHE1_9FIRM</name>
<dbReference type="InterPro" id="IPR000796">
    <property type="entry name" value="Asp_trans"/>
</dbReference>
<comment type="similarity">
    <text evidence="2">Belongs to the class-I pyridoxal-phosphate-dependent aminotransferase family.</text>
</comment>
<feature type="domain" description="Aminotransferase class I/classII large" evidence="7">
    <location>
        <begin position="47"/>
        <end position="416"/>
    </location>
</feature>
<dbReference type="Proteomes" id="UP000005481">
    <property type="component" value="Unassembled WGS sequence"/>
</dbReference>
<evidence type="ECO:0000313" key="9">
    <source>
        <dbReference type="Proteomes" id="UP000005481"/>
    </source>
</evidence>
<dbReference type="STRING" id="861450.HMPREF0080_01070"/>
<keyword evidence="6" id="KW-0663">Pyridoxal phosphate</keyword>
<dbReference type="Pfam" id="PF00155">
    <property type="entry name" value="Aminotran_1_2"/>
    <property type="match status" value="1"/>
</dbReference>
<comment type="subunit">
    <text evidence="3">Homodimer.</text>
</comment>
<accession>G9YHE1</accession>
<dbReference type="PATRIC" id="fig|861450.3.peg.1000"/>
<dbReference type="GO" id="GO:0006520">
    <property type="term" value="P:amino acid metabolic process"/>
    <property type="evidence" value="ECO:0007669"/>
    <property type="project" value="InterPro"/>
</dbReference>
<dbReference type="PANTHER" id="PTHR11879">
    <property type="entry name" value="ASPARTATE AMINOTRANSFERASE"/>
    <property type="match status" value="1"/>
</dbReference>
<dbReference type="GO" id="GO:0030170">
    <property type="term" value="F:pyridoxal phosphate binding"/>
    <property type="evidence" value="ECO:0007669"/>
    <property type="project" value="InterPro"/>
</dbReference>
<evidence type="ECO:0000256" key="5">
    <source>
        <dbReference type="ARBA" id="ARBA00022679"/>
    </source>
</evidence>
<evidence type="ECO:0000256" key="2">
    <source>
        <dbReference type="ARBA" id="ARBA00007441"/>
    </source>
</evidence>
<comment type="caution">
    <text evidence="8">The sequence shown here is derived from an EMBL/GenBank/DDBJ whole genome shotgun (WGS) entry which is preliminary data.</text>
</comment>
<keyword evidence="4 8" id="KW-0032">Aminotransferase</keyword>
<dbReference type="eggNOG" id="COG1448">
    <property type="taxonomic scope" value="Bacteria"/>
</dbReference>
<gene>
    <name evidence="8" type="ORF">HMPREF0080_01070</name>
</gene>
<dbReference type="InterPro" id="IPR015421">
    <property type="entry name" value="PyrdxlP-dep_Trfase_major"/>
</dbReference>
<proteinExistence type="inferred from homology"/>
<reference evidence="8 9" key="1">
    <citation type="submission" date="2011-08" db="EMBL/GenBank/DDBJ databases">
        <authorList>
            <person name="Weinstock G."/>
            <person name="Sodergren E."/>
            <person name="Clifton S."/>
            <person name="Fulton L."/>
            <person name="Fulton B."/>
            <person name="Courtney L."/>
            <person name="Fronick C."/>
            <person name="Harrison M."/>
            <person name="Strong C."/>
            <person name="Farmer C."/>
            <person name="Delahaunty K."/>
            <person name="Markovic C."/>
            <person name="Hall O."/>
            <person name="Minx P."/>
            <person name="Tomlinson C."/>
            <person name="Mitreva M."/>
            <person name="Hou S."/>
            <person name="Chen J."/>
            <person name="Wollam A."/>
            <person name="Pepin K.H."/>
            <person name="Johnson M."/>
            <person name="Bhonagiri V."/>
            <person name="Zhang X."/>
            <person name="Suruliraj S."/>
            <person name="Warren W."/>
            <person name="Chinwalla A."/>
            <person name="Mardis E.R."/>
            <person name="Wilson R.K."/>
        </authorList>
    </citation>
    <scope>NUCLEOTIDE SEQUENCE [LARGE SCALE GENOMIC DNA]</scope>
    <source>
        <strain evidence="8 9">F0357</strain>
    </source>
</reference>